<dbReference type="GO" id="GO:0016787">
    <property type="term" value="F:hydrolase activity"/>
    <property type="evidence" value="ECO:0007669"/>
    <property type="project" value="UniProtKB-KW"/>
</dbReference>
<dbReference type="Gene3D" id="3.40.50.1000">
    <property type="entry name" value="HAD superfamily/HAD-like"/>
    <property type="match status" value="1"/>
</dbReference>
<sequence length="213" mass="24375">MKHIFFIDLDNTIYFTKPNEKILMSGLYNLLDQEDLGISDHDYQSAKKEMLRTPFLKVAEKYGFDKGVTERTVEFLANREVVEPLQTSEDYHYIKALEGRKFIFTAGFPKQQLSKVKMLGIADDFESVFVIDVAKTSKKEAFAEFIKKENLNKSDILIIGDDAESEIKFGLELGIETFLLDPDHLHPDAETTYRGTDLSSLPEITGQKKRSSF</sequence>
<dbReference type="Gene3D" id="1.10.150.520">
    <property type="match status" value="1"/>
</dbReference>
<evidence type="ECO:0000313" key="2">
    <source>
        <dbReference type="EMBL" id="QPH38455.1"/>
    </source>
</evidence>
<dbReference type="EMBL" id="CP064939">
    <property type="protein sequence ID" value="QPH38455.1"/>
    <property type="molecule type" value="Genomic_DNA"/>
</dbReference>
<gene>
    <name evidence="2" type="ORF">IZT61_15375</name>
</gene>
<dbReference type="Pfam" id="PF00702">
    <property type="entry name" value="Hydrolase"/>
    <property type="match status" value="1"/>
</dbReference>
<proteinExistence type="predicted"/>
<dbReference type="InterPro" id="IPR052550">
    <property type="entry name" value="Pyrimidine_5'-ntase_YjjG"/>
</dbReference>
<dbReference type="AlphaFoldDB" id="A0A7U3Q4H9"/>
<accession>A0A7U3Q4H9</accession>
<feature type="region of interest" description="Disordered" evidence="1">
    <location>
        <begin position="190"/>
        <end position="213"/>
    </location>
</feature>
<evidence type="ECO:0000256" key="1">
    <source>
        <dbReference type="SAM" id="MobiDB-lite"/>
    </source>
</evidence>
<keyword evidence="2" id="KW-0378">Hydrolase</keyword>
<organism evidence="2 3">
    <name type="scientific">Pedobacter endophyticus</name>
    <dbReference type="NCBI Taxonomy" id="2789740"/>
    <lineage>
        <taxon>Bacteria</taxon>
        <taxon>Pseudomonadati</taxon>
        <taxon>Bacteroidota</taxon>
        <taxon>Sphingobacteriia</taxon>
        <taxon>Sphingobacteriales</taxon>
        <taxon>Sphingobacteriaceae</taxon>
        <taxon>Pedobacter</taxon>
    </lineage>
</organism>
<dbReference type="SUPFAM" id="SSF56784">
    <property type="entry name" value="HAD-like"/>
    <property type="match status" value="1"/>
</dbReference>
<evidence type="ECO:0000313" key="3">
    <source>
        <dbReference type="Proteomes" id="UP000594759"/>
    </source>
</evidence>
<dbReference type="RefSeq" id="WP_196097936.1">
    <property type="nucleotide sequence ID" value="NZ_CP064939.1"/>
</dbReference>
<dbReference type="PANTHER" id="PTHR47478">
    <property type="match status" value="1"/>
</dbReference>
<dbReference type="PANTHER" id="PTHR47478:SF1">
    <property type="entry name" value="PYRIMIDINE 5'-NUCLEOTIDASE YJJG"/>
    <property type="match status" value="1"/>
</dbReference>
<protein>
    <submittedName>
        <fullName evidence="2">HAD family hydrolase</fullName>
    </submittedName>
</protein>
<dbReference type="Proteomes" id="UP000594759">
    <property type="component" value="Chromosome"/>
</dbReference>
<reference evidence="2 3" key="1">
    <citation type="submission" date="2020-11" db="EMBL/GenBank/DDBJ databases">
        <title>Pedobacter endophytica, an endophytic bacteria isolated form Carex pumila.</title>
        <authorList>
            <person name="Peng Y."/>
            <person name="Jiang L."/>
            <person name="Lee J."/>
        </authorList>
    </citation>
    <scope>NUCLEOTIDE SEQUENCE [LARGE SCALE GENOMIC DNA]</scope>
    <source>
        <strain evidence="2 3">JBR3-12</strain>
    </source>
</reference>
<dbReference type="InterPro" id="IPR023214">
    <property type="entry name" value="HAD_sf"/>
</dbReference>
<name>A0A7U3Q4H9_9SPHI</name>
<dbReference type="InterPro" id="IPR036412">
    <property type="entry name" value="HAD-like_sf"/>
</dbReference>
<dbReference type="KEGG" id="pex:IZT61_15375"/>
<keyword evidence="3" id="KW-1185">Reference proteome</keyword>